<dbReference type="AlphaFoldDB" id="A0AAN6HF81"/>
<feature type="region of interest" description="Disordered" evidence="1">
    <location>
        <begin position="42"/>
        <end position="85"/>
    </location>
</feature>
<keyword evidence="2" id="KW-1133">Transmembrane helix</keyword>
<evidence type="ECO:0000256" key="2">
    <source>
        <dbReference type="SAM" id="Phobius"/>
    </source>
</evidence>
<evidence type="ECO:0008006" key="6">
    <source>
        <dbReference type="Google" id="ProtNLM"/>
    </source>
</evidence>
<dbReference type="EMBL" id="JAUJLE010000291">
    <property type="protein sequence ID" value="KAK0962621.1"/>
    <property type="molecule type" value="Genomic_DNA"/>
</dbReference>
<proteinExistence type="predicted"/>
<reference evidence="4" key="1">
    <citation type="submission" date="2023-06" db="EMBL/GenBank/DDBJ databases">
        <title>Black Yeasts Isolated from many extreme environments.</title>
        <authorList>
            <person name="Coleine C."/>
            <person name="Stajich J.E."/>
            <person name="Selbmann L."/>
        </authorList>
    </citation>
    <scope>NUCLEOTIDE SEQUENCE</scope>
    <source>
        <strain evidence="4">CCFEE 5200</strain>
    </source>
</reference>
<keyword evidence="3" id="KW-0732">Signal</keyword>
<gene>
    <name evidence="4" type="ORF">LTR91_019396</name>
</gene>
<feature type="chain" id="PRO_5042925330" description="Extracellular membrane protein CFEM domain-containing protein" evidence="3">
    <location>
        <begin position="22"/>
        <end position="351"/>
    </location>
</feature>
<organism evidence="4 5">
    <name type="scientific">Friedmanniomyces endolithicus</name>
    <dbReference type="NCBI Taxonomy" id="329885"/>
    <lineage>
        <taxon>Eukaryota</taxon>
        <taxon>Fungi</taxon>
        <taxon>Dikarya</taxon>
        <taxon>Ascomycota</taxon>
        <taxon>Pezizomycotina</taxon>
        <taxon>Dothideomycetes</taxon>
        <taxon>Dothideomycetidae</taxon>
        <taxon>Mycosphaerellales</taxon>
        <taxon>Teratosphaeriaceae</taxon>
        <taxon>Friedmanniomyces</taxon>
    </lineage>
</organism>
<evidence type="ECO:0000313" key="5">
    <source>
        <dbReference type="Proteomes" id="UP001175353"/>
    </source>
</evidence>
<evidence type="ECO:0000256" key="3">
    <source>
        <dbReference type="SAM" id="SignalP"/>
    </source>
</evidence>
<comment type="caution">
    <text evidence="4">The sequence shown here is derived from an EMBL/GenBank/DDBJ whole genome shotgun (WGS) entry which is preliminary data.</text>
</comment>
<name>A0AAN6HF81_9PEZI</name>
<protein>
    <recommendedName>
        <fullName evidence="6">Extracellular membrane protein CFEM domain-containing protein</fullName>
    </recommendedName>
</protein>
<dbReference type="Proteomes" id="UP001175353">
    <property type="component" value="Unassembled WGS sequence"/>
</dbReference>
<feature type="signal peptide" evidence="3">
    <location>
        <begin position="1"/>
        <end position="21"/>
    </location>
</feature>
<keyword evidence="5" id="KW-1185">Reference proteome</keyword>
<accession>A0AAN6HF81</accession>
<evidence type="ECO:0000313" key="4">
    <source>
        <dbReference type="EMBL" id="KAK0962621.1"/>
    </source>
</evidence>
<feature type="transmembrane region" description="Helical" evidence="2">
    <location>
        <begin position="330"/>
        <end position="349"/>
    </location>
</feature>
<evidence type="ECO:0000256" key="1">
    <source>
        <dbReference type="SAM" id="MobiDB-lite"/>
    </source>
</evidence>
<keyword evidence="2" id="KW-0472">Membrane</keyword>
<keyword evidence="2" id="KW-0812">Transmembrane</keyword>
<sequence>MKSKASGAILLLLCSLSLSTARYQPVRRPVVPHVDPVPVDPVPVDPIVPDAPESPAPAVENPGTDPISDPTYPPTDPNASPAIPLPAPNSPFIIPGIYEATSDAWLTLGTFNDKNEAPFTNFEDEWNPCFSEVYDVFVAEETYYTNGVAVAKVTGAGSPFESGEPTGEILQITETAQSPYTETITTTFDPTQPTDVCRVWRSIAGYCASGGTQCACYSGSYYVPDQWNTLASICAQQTSQCTISTASPNNGTAGLSDGTASTADWCSLASQAASFSNYCPTSIANTTTVAFAASMTAVSATTTGIGTPAPTSTGSGYTLQPPTPSLATHAAASGVLWITMLALLLNYMLCA</sequence>